<keyword evidence="1" id="KW-0732">Signal</keyword>
<dbReference type="EMBL" id="WQLA01000002">
    <property type="protein sequence ID" value="MVN90691.1"/>
    <property type="molecule type" value="Genomic_DNA"/>
</dbReference>
<evidence type="ECO:0000313" key="2">
    <source>
        <dbReference type="EMBL" id="MVN90691.1"/>
    </source>
</evidence>
<evidence type="ECO:0000256" key="1">
    <source>
        <dbReference type="SAM" id="SignalP"/>
    </source>
</evidence>
<organism evidence="2 3">
    <name type="scientific">Mucilaginibacter aquatilis</name>
    <dbReference type="NCBI Taxonomy" id="1517760"/>
    <lineage>
        <taxon>Bacteria</taxon>
        <taxon>Pseudomonadati</taxon>
        <taxon>Bacteroidota</taxon>
        <taxon>Sphingobacteriia</taxon>
        <taxon>Sphingobacteriales</taxon>
        <taxon>Sphingobacteriaceae</taxon>
        <taxon>Mucilaginibacter</taxon>
    </lineage>
</organism>
<keyword evidence="3" id="KW-1185">Reference proteome</keyword>
<evidence type="ECO:0008006" key="4">
    <source>
        <dbReference type="Google" id="ProtNLM"/>
    </source>
</evidence>
<evidence type="ECO:0000313" key="3">
    <source>
        <dbReference type="Proteomes" id="UP000434850"/>
    </source>
</evidence>
<dbReference type="AlphaFoldDB" id="A0A6I4I6H3"/>
<feature type="chain" id="PRO_5026267048" description="WG repeat-containing protein" evidence="1">
    <location>
        <begin position="21"/>
        <end position="244"/>
    </location>
</feature>
<dbReference type="RefSeq" id="WP_157540465.1">
    <property type="nucleotide sequence ID" value="NZ_WQLA01000002.1"/>
</dbReference>
<gene>
    <name evidence="2" type="ORF">GO816_06095</name>
</gene>
<accession>A0A6I4I6H3</accession>
<reference evidence="2 3" key="1">
    <citation type="submission" date="2019-12" db="EMBL/GenBank/DDBJ databases">
        <title>Mucilaginibacter sp. HME9299 genome sequencing and assembly.</title>
        <authorList>
            <person name="Kang H."/>
            <person name="Kim H."/>
            <person name="Joh K."/>
        </authorList>
    </citation>
    <scope>NUCLEOTIDE SEQUENCE [LARGE SCALE GENOMIC DNA]</scope>
    <source>
        <strain evidence="2 3">HME9299</strain>
    </source>
</reference>
<proteinExistence type="predicted"/>
<dbReference type="OrthoDB" id="655382at2"/>
<sequence>MVKPVTTILLLLCGVLKLQAQSKPADSALVTGANSYAVAYFNKSVGQQSEIYNGAEYIALPPAVQGSPYWQDKDTFTSSAIKYNGTWYNGVPLMFDVFKNQIVTVQPVNNYRIILQQYLLSDFIIADHHFVYVNEADSVKQQLKPAYYDVLYSGKTSVLSHYSKERSESTNIHGVEVRFIDHVNYYIIKDKVVYNVSGKGSVLKVFKDKKKELNAYLSANAIKFNDNKALAISKLSAYYDQLTR</sequence>
<feature type="signal peptide" evidence="1">
    <location>
        <begin position="1"/>
        <end position="20"/>
    </location>
</feature>
<protein>
    <recommendedName>
        <fullName evidence="4">WG repeat-containing protein</fullName>
    </recommendedName>
</protein>
<dbReference type="Proteomes" id="UP000434850">
    <property type="component" value="Unassembled WGS sequence"/>
</dbReference>
<comment type="caution">
    <text evidence="2">The sequence shown here is derived from an EMBL/GenBank/DDBJ whole genome shotgun (WGS) entry which is preliminary data.</text>
</comment>
<name>A0A6I4I6H3_9SPHI</name>